<sequence length="295" mass="29275">MPTLAERLAAPGTVILADGAMGTNLFALGLAPGTAPETWLDERPDAIAALHRSFVAAGSEVILTCSFGGNPPRLALWGAEGRAFALNRRAAELARAAADASLRPVLVAGSVGPTWQTGEAAEDAMAAIFFEQIAGLKQGGIDFVWLETMVSAAETRAAAMAAIAAGLSYVATASFDHRGLTPAGLAPAGFAAAFDGLARPPLAIGANCGDGPASALAIAGALPRPAGAALALKPNCGLPAPGPDGARHAIGPADLAAFAAAARAAGATLVGGCCGTTPGHVRAMREALDRRVACN</sequence>
<dbReference type="InterPro" id="IPR017226">
    <property type="entry name" value="BHMT-like"/>
</dbReference>
<feature type="binding site" evidence="3">
    <location>
        <position position="274"/>
    </location>
    <ligand>
        <name>Zn(2+)</name>
        <dbReference type="ChEBI" id="CHEBI:29105"/>
    </ligand>
</feature>
<gene>
    <name evidence="5" type="ORF">J1C47_20170</name>
</gene>
<keyword evidence="3" id="KW-0479">Metal-binding</keyword>
<dbReference type="EMBL" id="JAFMPY010000029">
    <property type="protein sequence ID" value="MBO0905970.1"/>
    <property type="molecule type" value="Genomic_DNA"/>
</dbReference>
<keyword evidence="2 3" id="KW-0808">Transferase</keyword>
<dbReference type="SUPFAM" id="SSF82282">
    <property type="entry name" value="Homocysteine S-methyltransferase"/>
    <property type="match status" value="1"/>
</dbReference>
<dbReference type="Gene3D" id="3.20.20.330">
    <property type="entry name" value="Homocysteine-binding-like domain"/>
    <property type="match status" value="1"/>
</dbReference>
<accession>A0ABS3J8H1</accession>
<dbReference type="PANTHER" id="PTHR11103">
    <property type="entry name" value="SLR1189 PROTEIN"/>
    <property type="match status" value="1"/>
</dbReference>
<evidence type="ECO:0000256" key="3">
    <source>
        <dbReference type="PROSITE-ProRule" id="PRU00333"/>
    </source>
</evidence>
<dbReference type="RefSeq" id="WP_207352606.1">
    <property type="nucleotide sequence ID" value="NZ_JAFMPY010000029.1"/>
</dbReference>
<feature type="binding site" evidence="3">
    <location>
        <position position="208"/>
    </location>
    <ligand>
        <name>Zn(2+)</name>
        <dbReference type="ChEBI" id="CHEBI:29105"/>
    </ligand>
</feature>
<evidence type="ECO:0000259" key="4">
    <source>
        <dbReference type="PROSITE" id="PS50970"/>
    </source>
</evidence>
<protein>
    <submittedName>
        <fullName evidence="5">Homocysteine S-methyltransferase family protein</fullName>
    </submittedName>
</protein>
<evidence type="ECO:0000256" key="2">
    <source>
        <dbReference type="ARBA" id="ARBA00022679"/>
    </source>
</evidence>
<dbReference type="InterPro" id="IPR003726">
    <property type="entry name" value="HCY_dom"/>
</dbReference>
<name>A0ABS3J8H1_9HYPH</name>
<keyword evidence="6" id="KW-1185">Reference proteome</keyword>
<dbReference type="Proteomes" id="UP000664288">
    <property type="component" value="Unassembled WGS sequence"/>
</dbReference>
<dbReference type="PIRSF" id="PIRSF037505">
    <property type="entry name" value="Betaine_HMT"/>
    <property type="match status" value="1"/>
</dbReference>
<dbReference type="Pfam" id="PF02574">
    <property type="entry name" value="S-methyl_trans"/>
    <property type="match status" value="1"/>
</dbReference>
<dbReference type="InterPro" id="IPR036589">
    <property type="entry name" value="HCY_dom_sf"/>
</dbReference>
<keyword evidence="3" id="KW-0862">Zinc</keyword>
<feature type="binding site" evidence="3">
    <location>
        <position position="273"/>
    </location>
    <ligand>
        <name>Zn(2+)</name>
        <dbReference type="ChEBI" id="CHEBI:29105"/>
    </ligand>
</feature>
<comment type="caution">
    <text evidence="5">The sequence shown here is derived from an EMBL/GenBank/DDBJ whole genome shotgun (WGS) entry which is preliminary data.</text>
</comment>
<keyword evidence="1 3" id="KW-0489">Methyltransferase</keyword>
<evidence type="ECO:0000313" key="5">
    <source>
        <dbReference type="EMBL" id="MBO0905970.1"/>
    </source>
</evidence>
<reference evidence="5 6" key="1">
    <citation type="submission" date="2021-03" db="EMBL/GenBank/DDBJ databases">
        <title>Whole genome sequence of Jiella sp. MQZ13P-4.</title>
        <authorList>
            <person name="Tuo L."/>
        </authorList>
    </citation>
    <scope>NUCLEOTIDE SEQUENCE [LARGE SCALE GENOMIC DNA]</scope>
    <source>
        <strain evidence="5 6">MQZ13P-4</strain>
    </source>
</reference>
<organism evidence="5 6">
    <name type="scientific">Jiella sonneratiae</name>
    <dbReference type="NCBI Taxonomy" id="2816856"/>
    <lineage>
        <taxon>Bacteria</taxon>
        <taxon>Pseudomonadati</taxon>
        <taxon>Pseudomonadota</taxon>
        <taxon>Alphaproteobacteria</taxon>
        <taxon>Hyphomicrobiales</taxon>
        <taxon>Aurantimonadaceae</taxon>
        <taxon>Jiella</taxon>
    </lineage>
</organism>
<evidence type="ECO:0000256" key="1">
    <source>
        <dbReference type="ARBA" id="ARBA00022603"/>
    </source>
</evidence>
<evidence type="ECO:0000313" key="6">
    <source>
        <dbReference type="Proteomes" id="UP000664288"/>
    </source>
</evidence>
<dbReference type="PANTHER" id="PTHR11103:SF18">
    <property type="entry name" value="SLR1189 PROTEIN"/>
    <property type="match status" value="1"/>
</dbReference>
<proteinExistence type="predicted"/>
<comment type="cofactor">
    <cofactor evidence="3">
        <name>Zn(2+)</name>
        <dbReference type="ChEBI" id="CHEBI:29105"/>
    </cofactor>
</comment>
<feature type="domain" description="Hcy-binding" evidence="4">
    <location>
        <begin position="3"/>
        <end position="288"/>
    </location>
</feature>
<dbReference type="PROSITE" id="PS50970">
    <property type="entry name" value="HCY"/>
    <property type="match status" value="1"/>
</dbReference>